<evidence type="ECO:0000313" key="2">
    <source>
        <dbReference type="Proteomes" id="UP001153332"/>
    </source>
</evidence>
<comment type="caution">
    <text evidence="1">The sequence shown here is derived from an EMBL/GenBank/DDBJ whole genome shotgun (WGS) entry which is preliminary data.</text>
</comment>
<gene>
    <name evidence="1" type="ORF">O1611_g6375</name>
</gene>
<evidence type="ECO:0000313" key="1">
    <source>
        <dbReference type="EMBL" id="KAJ8127263.1"/>
    </source>
</evidence>
<reference evidence="1" key="1">
    <citation type="submission" date="2022-12" db="EMBL/GenBank/DDBJ databases">
        <title>Genome Sequence of Lasiodiplodia mahajangana.</title>
        <authorList>
            <person name="Buettner E."/>
        </authorList>
    </citation>
    <scope>NUCLEOTIDE SEQUENCE</scope>
    <source>
        <strain evidence="1">VT137</strain>
    </source>
</reference>
<accession>A0ACC2JIA5</accession>
<organism evidence="1 2">
    <name type="scientific">Lasiodiplodia mahajangana</name>
    <dbReference type="NCBI Taxonomy" id="1108764"/>
    <lineage>
        <taxon>Eukaryota</taxon>
        <taxon>Fungi</taxon>
        <taxon>Dikarya</taxon>
        <taxon>Ascomycota</taxon>
        <taxon>Pezizomycotina</taxon>
        <taxon>Dothideomycetes</taxon>
        <taxon>Dothideomycetes incertae sedis</taxon>
        <taxon>Botryosphaeriales</taxon>
        <taxon>Botryosphaeriaceae</taxon>
        <taxon>Lasiodiplodia</taxon>
    </lineage>
</organism>
<dbReference type="EMBL" id="JAPUUL010001493">
    <property type="protein sequence ID" value="KAJ8127263.1"/>
    <property type="molecule type" value="Genomic_DNA"/>
</dbReference>
<name>A0ACC2JIA5_9PEZI</name>
<proteinExistence type="predicted"/>
<keyword evidence="2" id="KW-1185">Reference proteome</keyword>
<sequence>MSAKKRLSDRFSKLLHRSSKRHDEQPLDETSNGLCAICSTIGFDGDGSDRKTVFSLGLLGHIKERTSCPFCKLVLDSMQDERIIHMQPIDHYNTHEVRVFRQGPKRFAIQPLPSYSKVLFESEVKGYERVASSSQIDFEMVKGWLNTCEHGHKKCVPNQGPFNVDLSFFRCIDVEDMCITPVPITSQYVALSYKWGDCTPFLLLKPNKDDLFARNGLRRNWDSIPKTIRDAIDFVRSVGCRYVWIDQLCLIQDDDDDRGTGINAMDLVYEQAYFTCVAGSGTDADSGLPGVKKGTRSSSNQITGEVLPGVNLILRHTMQDIVAKSEYHHRGWTFQEWYLSRRKIIFIDDTIYFKCHEGSWQELEDGLPVRSDPTAEQGQALHKPSGDVYHLLGQLLNKYTTRELKVPTDYVFAMAGICRRLAEYEQCSLLFGIPTPALDWSLLFYPNKNGLKRRGGFPSWAWSGWYGQVDYDYGFGNVTKWAAASTWITWYKREPSGDLAMIGDKADRQNGRAKELFGDLCDVSRTEPSRDHVKELIDREYAILQFWTISANLALCKVDQEEGENLMGSFRLYWTPTTYKLLDRNGVNCGFVTLDDPAVTRENNTNAEFIVASLATKKPQGAASTQETNTGERLFWVLMIEWEKGVAERKGIGKIRWDALVSALDPGISWKEILCDSAALQLCSSASLSVRCGVTEEEADRGVDTAATASATEIAPFGVNVRPKPRLVDPVTHWRSCCFTVTPSPTMSKSNSSEPEGSRTVLHLPPSNPQLITKIPNILPHERVFPVQIGSELFKLSGASLSSDAPSYFSQYFLCQIKRAEESGEDLSTAIRTLYIDRDPTTFRDIALHLQGYHVTPRDGTHFVRLFADAQFYTLPKLMSRLYEESIFISIGHREFQIPRDMFTGPGNSPNFFSLGFGLFFSSPKDLYPGLDRNDLIRPPSIMPPSVPNRSADTFAELLQVLRGYPIHIRDEEHRTSLLQDCRYFNFKALEQKLLPHHISYNQARRKHEILMRVEDIFKSGISVANDSSGEFGSNLGGLISGWVNYMRPYEDDKQRELVLEIGGEATKLHLNIMRAEFFGQIKTRIARLFEVIATKLNLPTTQPLGLLMASGGADSQPATPGNTALSEDLVRISLDPEAHITLDGKPYVHEIDNEEPATVMSTSSSAGMGGEHESPASSVTPSLGPSRKRRRVDTSGQTPEEWVVRTGQWRLRIQSSRSGKSSVECVLVAVKIDAYSAEQTRNAQRAFLMG</sequence>
<protein>
    <submittedName>
        <fullName evidence="1">Uncharacterized protein</fullName>
    </submittedName>
</protein>
<dbReference type="Proteomes" id="UP001153332">
    <property type="component" value="Unassembled WGS sequence"/>
</dbReference>